<evidence type="ECO:0000313" key="2">
    <source>
        <dbReference type="EMBL" id="BBX72684.1"/>
    </source>
</evidence>
<evidence type="ECO:0000259" key="1">
    <source>
        <dbReference type="Pfam" id="PF01402"/>
    </source>
</evidence>
<dbReference type="KEGG" id="mshj:MSHI_05900"/>
<dbReference type="AlphaFoldDB" id="A0A7I7MK29"/>
<dbReference type="SUPFAM" id="SSF47598">
    <property type="entry name" value="Ribbon-helix-helix"/>
    <property type="match status" value="1"/>
</dbReference>
<accession>A0A7I7MK29</accession>
<keyword evidence="3" id="KW-1185">Reference proteome</keyword>
<dbReference type="InterPro" id="IPR002145">
    <property type="entry name" value="CopG"/>
</dbReference>
<dbReference type="Proteomes" id="UP000467236">
    <property type="component" value="Chromosome"/>
</dbReference>
<sequence length="84" mass="9329">MDAPDMLAYMRRTTVKISDALDARLRHEARRRNLTISEITREALEAYLGQSTGRRRLQAAGAGSGGRTDISERIEEILAGEVGR</sequence>
<organism evidence="2 3">
    <name type="scientific">Mycobacterium shinjukuense</name>
    <dbReference type="NCBI Taxonomy" id="398694"/>
    <lineage>
        <taxon>Bacteria</taxon>
        <taxon>Bacillati</taxon>
        <taxon>Actinomycetota</taxon>
        <taxon>Actinomycetes</taxon>
        <taxon>Mycobacteriales</taxon>
        <taxon>Mycobacteriaceae</taxon>
        <taxon>Mycobacterium</taxon>
    </lineage>
</organism>
<dbReference type="GO" id="GO:0006355">
    <property type="term" value="P:regulation of DNA-templated transcription"/>
    <property type="evidence" value="ECO:0007669"/>
    <property type="project" value="InterPro"/>
</dbReference>
<dbReference type="Pfam" id="PF01402">
    <property type="entry name" value="RHH_1"/>
    <property type="match status" value="1"/>
</dbReference>
<name>A0A7I7MK29_9MYCO</name>
<evidence type="ECO:0000313" key="3">
    <source>
        <dbReference type="Proteomes" id="UP000467236"/>
    </source>
</evidence>
<dbReference type="CDD" id="cd21631">
    <property type="entry name" value="RHH_CopG_NikR-like"/>
    <property type="match status" value="1"/>
</dbReference>
<protein>
    <recommendedName>
        <fullName evidence="1">Ribbon-helix-helix protein CopG domain-containing protein</fullName>
    </recommendedName>
</protein>
<gene>
    <name evidence="2" type="ORF">MSHI_05900</name>
</gene>
<proteinExistence type="predicted"/>
<feature type="domain" description="Ribbon-helix-helix protein CopG" evidence="1">
    <location>
        <begin position="11"/>
        <end position="50"/>
    </location>
</feature>
<reference evidence="2 3" key="1">
    <citation type="journal article" date="2019" name="Emerg. Microbes Infect.">
        <title>Comprehensive subspecies identification of 175 nontuberculous mycobacteria species based on 7547 genomic profiles.</title>
        <authorList>
            <person name="Matsumoto Y."/>
            <person name="Kinjo T."/>
            <person name="Motooka D."/>
            <person name="Nabeya D."/>
            <person name="Jung N."/>
            <person name="Uechi K."/>
            <person name="Horii T."/>
            <person name="Iida T."/>
            <person name="Fujita J."/>
            <person name="Nakamura S."/>
        </authorList>
    </citation>
    <scope>NUCLEOTIDE SEQUENCE [LARGE SCALE GENOMIC DNA]</scope>
    <source>
        <strain evidence="2 3">JCM 14233</strain>
    </source>
</reference>
<dbReference type="InterPro" id="IPR010985">
    <property type="entry name" value="Ribbon_hlx_hlx"/>
</dbReference>
<dbReference type="EMBL" id="AP022575">
    <property type="protein sequence ID" value="BBX72684.1"/>
    <property type="molecule type" value="Genomic_DNA"/>
</dbReference>